<accession>A0A4Y2W181</accession>
<organism evidence="1 2">
    <name type="scientific">Araneus ventricosus</name>
    <name type="common">Orbweaver spider</name>
    <name type="synonym">Epeira ventricosa</name>
    <dbReference type="NCBI Taxonomy" id="182803"/>
    <lineage>
        <taxon>Eukaryota</taxon>
        <taxon>Metazoa</taxon>
        <taxon>Ecdysozoa</taxon>
        <taxon>Arthropoda</taxon>
        <taxon>Chelicerata</taxon>
        <taxon>Arachnida</taxon>
        <taxon>Araneae</taxon>
        <taxon>Araneomorphae</taxon>
        <taxon>Entelegynae</taxon>
        <taxon>Araneoidea</taxon>
        <taxon>Araneidae</taxon>
        <taxon>Araneus</taxon>
    </lineage>
</organism>
<proteinExistence type="predicted"/>
<dbReference type="AlphaFoldDB" id="A0A4Y2W181"/>
<protein>
    <submittedName>
        <fullName evidence="1">Uncharacterized protein</fullName>
    </submittedName>
</protein>
<dbReference type="EMBL" id="BGPR01053500">
    <property type="protein sequence ID" value="GBO30306.1"/>
    <property type="molecule type" value="Genomic_DNA"/>
</dbReference>
<reference evidence="1 2" key="1">
    <citation type="journal article" date="2019" name="Sci. Rep.">
        <title>Orb-weaving spider Araneus ventricosus genome elucidates the spidroin gene catalogue.</title>
        <authorList>
            <person name="Kono N."/>
            <person name="Nakamura H."/>
            <person name="Ohtoshi R."/>
            <person name="Moran D.A.P."/>
            <person name="Shinohara A."/>
            <person name="Yoshida Y."/>
            <person name="Fujiwara M."/>
            <person name="Mori M."/>
            <person name="Tomita M."/>
            <person name="Arakawa K."/>
        </authorList>
    </citation>
    <scope>NUCLEOTIDE SEQUENCE [LARGE SCALE GENOMIC DNA]</scope>
</reference>
<dbReference type="Proteomes" id="UP000499080">
    <property type="component" value="Unassembled WGS sequence"/>
</dbReference>
<evidence type="ECO:0000313" key="1">
    <source>
        <dbReference type="EMBL" id="GBO30306.1"/>
    </source>
</evidence>
<name>A0A4Y2W181_ARAVE</name>
<gene>
    <name evidence="1" type="ORF">AVEN_47891_1</name>
</gene>
<comment type="caution">
    <text evidence="1">The sequence shown here is derived from an EMBL/GenBank/DDBJ whole genome shotgun (WGS) entry which is preliminary data.</text>
</comment>
<dbReference type="OrthoDB" id="7487068at2759"/>
<evidence type="ECO:0000313" key="2">
    <source>
        <dbReference type="Proteomes" id="UP000499080"/>
    </source>
</evidence>
<sequence>MCPVGNGNKFQCLAEEKEILAEKTNPATISLKLQEKYNLIHQKVAEKFLGTENKILFGYFNIKCTSKENRLQILTLLNKKKAKYILNESCEDRPIKVVIKVQT</sequence>
<keyword evidence="2" id="KW-1185">Reference proteome</keyword>